<dbReference type="Proteomes" id="UP000288716">
    <property type="component" value="Unassembled WGS sequence"/>
</dbReference>
<dbReference type="VEuPathDB" id="VectorBase:LDEU012545"/>
<dbReference type="EMBL" id="NCKV01025562">
    <property type="protein sequence ID" value="RWS19495.1"/>
    <property type="molecule type" value="Genomic_DNA"/>
</dbReference>
<name>A0A443RWG1_9ACAR</name>
<organism evidence="1 2">
    <name type="scientific">Leptotrombidium deliense</name>
    <dbReference type="NCBI Taxonomy" id="299467"/>
    <lineage>
        <taxon>Eukaryota</taxon>
        <taxon>Metazoa</taxon>
        <taxon>Ecdysozoa</taxon>
        <taxon>Arthropoda</taxon>
        <taxon>Chelicerata</taxon>
        <taxon>Arachnida</taxon>
        <taxon>Acari</taxon>
        <taxon>Acariformes</taxon>
        <taxon>Trombidiformes</taxon>
        <taxon>Prostigmata</taxon>
        <taxon>Anystina</taxon>
        <taxon>Parasitengona</taxon>
        <taxon>Trombiculoidea</taxon>
        <taxon>Trombiculidae</taxon>
        <taxon>Leptotrombidium</taxon>
    </lineage>
</organism>
<keyword evidence="2" id="KW-1185">Reference proteome</keyword>
<proteinExistence type="predicted"/>
<comment type="caution">
    <text evidence="1">The sequence shown here is derived from an EMBL/GenBank/DDBJ whole genome shotgun (WGS) entry which is preliminary data.</text>
</comment>
<protein>
    <submittedName>
        <fullName evidence="1">Uncharacterized protein</fullName>
    </submittedName>
</protein>
<evidence type="ECO:0000313" key="1">
    <source>
        <dbReference type="EMBL" id="RWS19495.1"/>
    </source>
</evidence>
<evidence type="ECO:0000313" key="2">
    <source>
        <dbReference type="Proteomes" id="UP000288716"/>
    </source>
</evidence>
<reference evidence="1 2" key="1">
    <citation type="journal article" date="2018" name="Gigascience">
        <title>Genomes of trombidid mites reveal novel predicted allergens and laterally-transferred genes associated with secondary metabolism.</title>
        <authorList>
            <person name="Dong X."/>
            <person name="Chaisiri K."/>
            <person name="Xia D."/>
            <person name="Armstrong S.D."/>
            <person name="Fang Y."/>
            <person name="Donnelly M.J."/>
            <person name="Kadowaki T."/>
            <person name="McGarry J.W."/>
            <person name="Darby A.C."/>
            <person name="Makepeace B.L."/>
        </authorList>
    </citation>
    <scope>NUCLEOTIDE SEQUENCE [LARGE SCALE GENOMIC DNA]</scope>
    <source>
        <strain evidence="1">UoL-UT</strain>
    </source>
</reference>
<accession>A0A443RWG1</accession>
<dbReference type="AlphaFoldDB" id="A0A443RWG1"/>
<gene>
    <name evidence="1" type="ORF">B4U80_06648</name>
</gene>
<sequence length="26" mass="2967">MTSKVAGKKIKYEYEKSGLSDLDFQT</sequence>